<dbReference type="Proteomes" id="UP001165082">
    <property type="component" value="Unassembled WGS sequence"/>
</dbReference>
<proteinExistence type="predicted"/>
<protein>
    <submittedName>
        <fullName evidence="1">Uncharacterized protein</fullName>
    </submittedName>
</protein>
<keyword evidence="2" id="KW-1185">Reference proteome</keyword>
<dbReference type="EMBL" id="BRXZ01007610">
    <property type="protein sequence ID" value="GMI30302.1"/>
    <property type="molecule type" value="Genomic_DNA"/>
</dbReference>
<sequence>MKGHSHAGDLPGVERCFAALCEPGRSGNDGPNVRAVNTMLRGVLWGGGGEKGGAMDRCMAKYEKKGGTELDGSSVEYAAKIMARGGRCKEAERWIRKFGIGKGWGKNVFGEGGEG</sequence>
<evidence type="ECO:0000313" key="1">
    <source>
        <dbReference type="EMBL" id="GMI30302.1"/>
    </source>
</evidence>
<accession>A0A9W7L4Y0</accession>
<organism evidence="1 2">
    <name type="scientific">Triparma retinervis</name>
    <dbReference type="NCBI Taxonomy" id="2557542"/>
    <lineage>
        <taxon>Eukaryota</taxon>
        <taxon>Sar</taxon>
        <taxon>Stramenopiles</taxon>
        <taxon>Ochrophyta</taxon>
        <taxon>Bolidophyceae</taxon>
        <taxon>Parmales</taxon>
        <taxon>Triparmaceae</taxon>
        <taxon>Triparma</taxon>
    </lineage>
</organism>
<gene>
    <name evidence="1" type="ORF">TrRE_jg7324</name>
</gene>
<evidence type="ECO:0000313" key="2">
    <source>
        <dbReference type="Proteomes" id="UP001165082"/>
    </source>
</evidence>
<feature type="non-terminal residue" evidence="1">
    <location>
        <position position="115"/>
    </location>
</feature>
<reference evidence="1" key="1">
    <citation type="submission" date="2022-07" db="EMBL/GenBank/DDBJ databases">
        <title>Genome analysis of Parmales, a sister group of diatoms, reveals the evolutionary specialization of diatoms from phago-mixotrophs to photoautotrophs.</title>
        <authorList>
            <person name="Ban H."/>
            <person name="Sato S."/>
            <person name="Yoshikawa S."/>
            <person name="Kazumasa Y."/>
            <person name="Nakamura Y."/>
            <person name="Ichinomiya M."/>
            <person name="Saitoh K."/>
            <person name="Sato N."/>
            <person name="Blanc-Mathieu R."/>
            <person name="Endo H."/>
            <person name="Kuwata A."/>
            <person name="Ogata H."/>
        </authorList>
    </citation>
    <scope>NUCLEOTIDE SEQUENCE</scope>
</reference>
<dbReference type="AlphaFoldDB" id="A0A9W7L4Y0"/>
<name>A0A9W7L4Y0_9STRA</name>
<comment type="caution">
    <text evidence="1">The sequence shown here is derived from an EMBL/GenBank/DDBJ whole genome shotgun (WGS) entry which is preliminary data.</text>
</comment>